<feature type="transmembrane region" description="Helical" evidence="1">
    <location>
        <begin position="158"/>
        <end position="179"/>
    </location>
</feature>
<keyword evidence="1" id="KW-0812">Transmembrane</keyword>
<comment type="caution">
    <text evidence="2">The sequence shown here is derived from an EMBL/GenBank/DDBJ whole genome shotgun (WGS) entry which is preliminary data.</text>
</comment>
<protein>
    <recommendedName>
        <fullName evidence="4">DUF4012 domain-containing protein</fullName>
    </recommendedName>
</protein>
<sequence length="758" mass="87446">MKLEVKTIDNKQKIIIVAGKTFSLVKPLKKYLEKLGGEVFYSSSFPKFASTFEIGFVINQKILAYRSKTLFKKTIFIFINQRQQADRFLEMNLDNVKIININGDIITEELVDKILWFSFSRTKEKQLTIYTKKENKPSKSKFLKPSFNFTKILKFKNLIVLFLCIFLLIHIFFLVPLTITSYASYLSFINLKNERLDRVTDWLKWQTLFFSLTKKTYSLAHPTLLFLSLAHTPDDLIEINDSINKILNKVLSSQKAAKEIVGLILKKEKTTDEKKLLVLRLDLLKSDLDEVGDDLTIISNKLPLNLPQITQIKKTVLDSLDLISQTKKVIPYFENILATTSEKKYLLLFANNMELRPGGGFIGSFGTLTIKDYTLAEINIYDVYDADGQLKAHIEPPTAIREYLNQPHWFLRDSAFSPDFPENYQQAKFFLEKELSLTNFSGSILITTSAIENILDAFGELYLPDFKEKINKNNFYLKVQYYAEKNFFPGSIQKKTFLSSLTQQILLNFNTISLEKLIRGFKKSLDEKQLVIYIDDPAQEKLFDSLFWSGRIISPKCLNNKSNCIVDFLMPVDANLGVNKANFFISRLITLKTNFSAAGEINHQLSVVFKNESPADVFPGGSYKNYFQVYLPQNIDIKTITKNGVLVDKESIVDEIKKEGFRVVGLFFSVEPKKTVEIKIDYRLINGFQKGDGTYQLIVQKQIGSANNDFISEIYLTKNYYLLSQNFIPLVKDNQILYNTYLSTDKIFFIELMREKNE</sequence>
<organism evidence="2 3">
    <name type="scientific">Candidatus Roizmanbacteria bacterium CG_4_8_14_3_um_filter_36_10</name>
    <dbReference type="NCBI Taxonomy" id="1974834"/>
    <lineage>
        <taxon>Bacteria</taxon>
        <taxon>Candidatus Roizmaniibacteriota</taxon>
    </lineage>
</organism>
<reference evidence="3" key="1">
    <citation type="submission" date="2017-09" db="EMBL/GenBank/DDBJ databases">
        <title>Depth-based differentiation of microbial function through sediment-hosted aquifers and enrichment of novel symbionts in the deep terrestrial subsurface.</title>
        <authorList>
            <person name="Probst A.J."/>
            <person name="Ladd B."/>
            <person name="Jarett J.K."/>
            <person name="Geller-Mcgrath D.E."/>
            <person name="Sieber C.M.K."/>
            <person name="Emerson J.B."/>
            <person name="Anantharaman K."/>
            <person name="Thomas B.C."/>
            <person name="Malmstrom R."/>
            <person name="Stieglmeier M."/>
            <person name="Klingl A."/>
            <person name="Woyke T."/>
            <person name="Ryan C.M."/>
            <person name="Banfield J.F."/>
        </authorList>
    </citation>
    <scope>NUCLEOTIDE SEQUENCE [LARGE SCALE GENOMIC DNA]</scope>
</reference>
<dbReference type="InterPro" id="IPR025101">
    <property type="entry name" value="DUF4012"/>
</dbReference>
<keyword evidence="1" id="KW-1133">Transmembrane helix</keyword>
<dbReference type="Proteomes" id="UP000229370">
    <property type="component" value="Unassembled WGS sequence"/>
</dbReference>
<accession>A0A2M8GMH2</accession>
<gene>
    <name evidence="2" type="ORF">CO007_02980</name>
</gene>
<evidence type="ECO:0008006" key="4">
    <source>
        <dbReference type="Google" id="ProtNLM"/>
    </source>
</evidence>
<evidence type="ECO:0000313" key="2">
    <source>
        <dbReference type="EMBL" id="PJC81746.1"/>
    </source>
</evidence>
<name>A0A2M8GMH2_9BACT</name>
<evidence type="ECO:0000256" key="1">
    <source>
        <dbReference type="SAM" id="Phobius"/>
    </source>
</evidence>
<dbReference type="AlphaFoldDB" id="A0A2M8GMH2"/>
<dbReference type="Pfam" id="PF13196">
    <property type="entry name" value="DUF4012"/>
    <property type="match status" value="1"/>
</dbReference>
<keyword evidence="1" id="KW-0472">Membrane</keyword>
<evidence type="ECO:0000313" key="3">
    <source>
        <dbReference type="Proteomes" id="UP000229370"/>
    </source>
</evidence>
<dbReference type="EMBL" id="PFQK01000052">
    <property type="protein sequence ID" value="PJC81746.1"/>
    <property type="molecule type" value="Genomic_DNA"/>
</dbReference>
<proteinExistence type="predicted"/>